<evidence type="ECO:0000256" key="1">
    <source>
        <dbReference type="SAM" id="MobiDB-lite"/>
    </source>
</evidence>
<evidence type="ECO:0000313" key="4">
    <source>
        <dbReference type="EMBL" id="TYZ19619.1"/>
    </source>
</evidence>
<dbReference type="OrthoDB" id="9792687at2"/>
<dbReference type="Pfam" id="PF18818">
    <property type="entry name" value="MPTase-PolyVal"/>
    <property type="match status" value="1"/>
</dbReference>
<dbReference type="InterPro" id="IPR013610">
    <property type="entry name" value="ArdC_N"/>
</dbReference>
<reference evidence="4 5" key="1">
    <citation type="submission" date="2019-08" db="EMBL/GenBank/DDBJ databases">
        <title>Selenomonas sp. mPRGC5 and Selenomonas sp. mPRGC8 isolated from ruminal fluid of dairy goat (Capra hircus).</title>
        <authorList>
            <person name="Poothong S."/>
            <person name="Nuengjamnong C."/>
            <person name="Tanasupawat S."/>
        </authorList>
    </citation>
    <scope>NUCLEOTIDE SEQUENCE [LARGE SCALE GENOMIC DNA]</scope>
    <source>
        <strain evidence="5">mPRGC5</strain>
    </source>
</reference>
<organism evidence="4 5">
    <name type="scientific">Selenomonas ruminis</name>
    <dbReference type="NCBI Taxonomy" id="2593411"/>
    <lineage>
        <taxon>Bacteria</taxon>
        <taxon>Bacillati</taxon>
        <taxon>Bacillota</taxon>
        <taxon>Negativicutes</taxon>
        <taxon>Selenomonadales</taxon>
        <taxon>Selenomonadaceae</taxon>
        <taxon>Selenomonas</taxon>
    </lineage>
</organism>
<evidence type="ECO:0000313" key="5">
    <source>
        <dbReference type="Proteomes" id="UP000323646"/>
    </source>
</evidence>
<evidence type="ECO:0000259" key="3">
    <source>
        <dbReference type="Pfam" id="PF18818"/>
    </source>
</evidence>
<gene>
    <name evidence="4" type="ORF">FZ040_13120</name>
</gene>
<feature type="region of interest" description="Disordered" evidence="1">
    <location>
        <begin position="61"/>
        <end position="83"/>
    </location>
</feature>
<dbReference type="Proteomes" id="UP000323646">
    <property type="component" value="Unassembled WGS sequence"/>
</dbReference>
<protein>
    <submittedName>
        <fullName evidence="4">DUF1738 domain-containing protein</fullName>
    </submittedName>
</protein>
<sequence>MGLVTFDCAAISRRHNHGSFPCAGKPKASKSIFFLPGASLSHPPSVRKAKPLRGAAQSCGFPPGAIPSGHQKKEKRSRGFGKTASEGECVMKKDIKEELVKLITEKIATDKRLPWDKGLLNGEFFPINFKTCKRYRGINLLLLMFLGGGTQEYMTFNQAQEAGGHIKKGAKALPIVYWNVWNKKEHRPAESGDDEDDIYGFLKKFSVFEVGEQVEGVKPRREFKTRENPHNTKVEDFIKAFAKATKLQVNQVSRHGTAFYRLEEHAVYTAPVEEYKTTESWAATILHECVHSTAEAMGRELGDGFGSVKYSKEEVVAEFGAALLCREFGIMEQEDNTAAYLQSWSQKLQENPDWLINGANAAQKAVDYMFEMAGYIPQGEELEEGEGE</sequence>
<keyword evidence="5" id="KW-1185">Reference proteome</keyword>
<accession>A0A5D6VXJ3</accession>
<feature type="domain" description="Polyvalent protein metallopeptidase" evidence="3">
    <location>
        <begin position="239"/>
        <end position="359"/>
    </location>
</feature>
<comment type="caution">
    <text evidence="4">The sequence shown here is derived from an EMBL/GenBank/DDBJ whole genome shotgun (WGS) entry which is preliminary data.</text>
</comment>
<dbReference type="GO" id="GO:0003697">
    <property type="term" value="F:single-stranded DNA binding"/>
    <property type="evidence" value="ECO:0007669"/>
    <property type="project" value="InterPro"/>
</dbReference>
<proteinExistence type="predicted"/>
<feature type="compositionally biased region" description="Basic residues" evidence="1">
    <location>
        <begin position="70"/>
        <end position="79"/>
    </location>
</feature>
<feature type="domain" description="N-terminal" evidence="2">
    <location>
        <begin position="93"/>
        <end position="208"/>
    </location>
</feature>
<evidence type="ECO:0000259" key="2">
    <source>
        <dbReference type="Pfam" id="PF08401"/>
    </source>
</evidence>
<dbReference type="Pfam" id="PF08401">
    <property type="entry name" value="ArdcN"/>
    <property type="match status" value="1"/>
</dbReference>
<dbReference type="EMBL" id="VTOY01000021">
    <property type="protein sequence ID" value="TYZ19619.1"/>
    <property type="molecule type" value="Genomic_DNA"/>
</dbReference>
<dbReference type="AlphaFoldDB" id="A0A5D6VXJ3"/>
<name>A0A5D6VXJ3_9FIRM</name>
<dbReference type="InterPro" id="IPR041459">
    <property type="entry name" value="MPTase-PolyVal"/>
</dbReference>